<proteinExistence type="predicted"/>
<feature type="compositionally biased region" description="Basic and acidic residues" evidence="1">
    <location>
        <begin position="126"/>
        <end position="164"/>
    </location>
</feature>
<protein>
    <submittedName>
        <fullName evidence="2">Uncharacterized protein</fullName>
    </submittedName>
</protein>
<comment type="caution">
    <text evidence="2">The sequence shown here is derived from an EMBL/GenBank/DDBJ whole genome shotgun (WGS) entry which is preliminary data.</text>
</comment>
<keyword evidence="3" id="KW-1185">Reference proteome</keyword>
<reference evidence="2" key="1">
    <citation type="journal article" date="2021" name="bioRxiv">
        <title>Whole Genome Assembly and Annotation of Northern Wild Rice, Zizania palustris L., Supports a Whole Genome Duplication in the Zizania Genus.</title>
        <authorList>
            <person name="Haas M."/>
            <person name="Kono T."/>
            <person name="Macchietto M."/>
            <person name="Millas R."/>
            <person name="McGilp L."/>
            <person name="Shao M."/>
            <person name="Duquette J."/>
            <person name="Hirsch C.N."/>
            <person name="Kimball J."/>
        </authorList>
    </citation>
    <scope>NUCLEOTIDE SEQUENCE</scope>
    <source>
        <tissue evidence="2">Fresh leaf tissue</tissue>
    </source>
</reference>
<evidence type="ECO:0000313" key="3">
    <source>
        <dbReference type="Proteomes" id="UP000729402"/>
    </source>
</evidence>
<reference evidence="2" key="2">
    <citation type="submission" date="2021-02" db="EMBL/GenBank/DDBJ databases">
        <authorList>
            <person name="Kimball J.A."/>
            <person name="Haas M.W."/>
            <person name="Macchietto M."/>
            <person name="Kono T."/>
            <person name="Duquette J."/>
            <person name="Shao M."/>
        </authorList>
    </citation>
    <scope>NUCLEOTIDE SEQUENCE</scope>
    <source>
        <tissue evidence="2">Fresh leaf tissue</tissue>
    </source>
</reference>
<feature type="region of interest" description="Disordered" evidence="1">
    <location>
        <begin position="90"/>
        <end position="164"/>
    </location>
</feature>
<dbReference type="AlphaFoldDB" id="A0A8J5R4T5"/>
<dbReference type="EMBL" id="JAAALK010000289">
    <property type="protein sequence ID" value="KAG8051335.1"/>
    <property type="molecule type" value="Genomic_DNA"/>
</dbReference>
<organism evidence="2 3">
    <name type="scientific">Zizania palustris</name>
    <name type="common">Northern wild rice</name>
    <dbReference type="NCBI Taxonomy" id="103762"/>
    <lineage>
        <taxon>Eukaryota</taxon>
        <taxon>Viridiplantae</taxon>
        <taxon>Streptophyta</taxon>
        <taxon>Embryophyta</taxon>
        <taxon>Tracheophyta</taxon>
        <taxon>Spermatophyta</taxon>
        <taxon>Magnoliopsida</taxon>
        <taxon>Liliopsida</taxon>
        <taxon>Poales</taxon>
        <taxon>Poaceae</taxon>
        <taxon>BOP clade</taxon>
        <taxon>Oryzoideae</taxon>
        <taxon>Oryzeae</taxon>
        <taxon>Zizaniinae</taxon>
        <taxon>Zizania</taxon>
    </lineage>
</organism>
<sequence length="164" mass="16774">MQMGDGHGFRGVVVIIQGAITSVIVLRRSQMEMRTEGSGLLLQGGGLRTFLVEGGSSGRDPLLSSGGGLEEVGLLLELLAALGVGGAQGRGLRLHGGGGGKNRVTELGRGGGHRDAGGEASGVGHGSRESRESHQSAAGEEGRDDRRDGRVHREGESRGEEGLS</sequence>
<evidence type="ECO:0000313" key="2">
    <source>
        <dbReference type="EMBL" id="KAG8051335.1"/>
    </source>
</evidence>
<accession>A0A8J5R4T5</accession>
<gene>
    <name evidence="2" type="ORF">GUJ93_ZPchr0009g2001</name>
</gene>
<evidence type="ECO:0000256" key="1">
    <source>
        <dbReference type="SAM" id="MobiDB-lite"/>
    </source>
</evidence>
<feature type="compositionally biased region" description="Gly residues" evidence="1">
    <location>
        <begin position="90"/>
        <end position="101"/>
    </location>
</feature>
<name>A0A8J5R4T5_ZIZPA</name>
<dbReference type="Proteomes" id="UP000729402">
    <property type="component" value="Unassembled WGS sequence"/>
</dbReference>